<gene>
    <name evidence="11" type="primary">suhB</name>
    <name evidence="11" type="ORF">PSEWESI4_02316</name>
</gene>
<dbReference type="GO" id="GO:0046854">
    <property type="term" value="P:phosphatidylinositol phosphate biosynthetic process"/>
    <property type="evidence" value="ECO:0007669"/>
    <property type="project" value="InterPro"/>
</dbReference>
<evidence type="ECO:0000256" key="8">
    <source>
        <dbReference type="ARBA" id="ARBA00058693"/>
    </source>
</evidence>
<reference evidence="11 12" key="1">
    <citation type="submission" date="2020-08" db="EMBL/GenBank/DDBJ databases">
        <authorList>
            <person name="Criscuolo A."/>
        </authorList>
    </citation>
    <scope>NUCLEOTIDE SEQUENCE [LARGE SCALE GENOMIC DNA]</scope>
    <source>
        <strain evidence="11">CIP111764</strain>
    </source>
</reference>
<evidence type="ECO:0000256" key="5">
    <source>
        <dbReference type="ARBA" id="ARBA00022801"/>
    </source>
</evidence>
<feature type="binding site" evidence="9">
    <location>
        <position position="89"/>
    </location>
    <ligand>
        <name>Mg(2+)</name>
        <dbReference type="ChEBI" id="CHEBI:18420"/>
        <label>1</label>
        <note>catalytic</note>
    </ligand>
</feature>
<dbReference type="GO" id="GO:0046872">
    <property type="term" value="F:metal ion binding"/>
    <property type="evidence" value="ECO:0007669"/>
    <property type="project" value="UniProtKB-KW"/>
</dbReference>
<dbReference type="InterPro" id="IPR000760">
    <property type="entry name" value="Inositol_monophosphatase-like"/>
</dbReference>
<keyword evidence="7 9" id="KW-0460">Magnesium</keyword>
<dbReference type="GO" id="GO:0008934">
    <property type="term" value="F:inositol monophosphate 1-phosphatase activity"/>
    <property type="evidence" value="ECO:0007669"/>
    <property type="project" value="InterPro"/>
</dbReference>
<evidence type="ECO:0000256" key="3">
    <source>
        <dbReference type="ARBA" id="ARBA00009759"/>
    </source>
</evidence>
<dbReference type="RefSeq" id="WP_187671366.1">
    <property type="nucleotide sequence ID" value="NZ_CAJFCI010000045.1"/>
</dbReference>
<dbReference type="GO" id="GO:0031564">
    <property type="term" value="P:transcription antitermination"/>
    <property type="evidence" value="ECO:0007669"/>
    <property type="project" value="UniProtKB-KW"/>
</dbReference>
<evidence type="ECO:0000256" key="6">
    <source>
        <dbReference type="ARBA" id="ARBA00022814"/>
    </source>
</evidence>
<keyword evidence="12" id="KW-1185">Reference proteome</keyword>
<keyword evidence="4 9" id="KW-0479">Metal-binding</keyword>
<evidence type="ECO:0000256" key="7">
    <source>
        <dbReference type="ARBA" id="ARBA00022842"/>
    </source>
</evidence>
<feature type="binding site" evidence="9">
    <location>
        <position position="86"/>
    </location>
    <ligand>
        <name>Mg(2+)</name>
        <dbReference type="ChEBI" id="CHEBI:18420"/>
        <label>1</label>
        <note>catalytic</note>
    </ligand>
</feature>
<accession>A0A7U7EN40</accession>
<evidence type="ECO:0000256" key="1">
    <source>
        <dbReference type="ARBA" id="ARBA00001033"/>
    </source>
</evidence>
<feature type="binding site" evidence="9">
    <location>
        <position position="67"/>
    </location>
    <ligand>
        <name>Mg(2+)</name>
        <dbReference type="ChEBI" id="CHEBI:18420"/>
        <label>1</label>
        <note>catalytic</note>
    </ligand>
</feature>
<comment type="catalytic activity">
    <reaction evidence="1 10">
        <text>a myo-inositol phosphate + H2O = myo-inositol + phosphate</text>
        <dbReference type="Rhea" id="RHEA:24056"/>
        <dbReference type="ChEBI" id="CHEBI:15377"/>
        <dbReference type="ChEBI" id="CHEBI:17268"/>
        <dbReference type="ChEBI" id="CHEBI:43474"/>
        <dbReference type="ChEBI" id="CHEBI:84139"/>
        <dbReference type="EC" id="3.1.3.25"/>
    </reaction>
</comment>
<dbReference type="InterPro" id="IPR020550">
    <property type="entry name" value="Inositol_monophosphatase_CS"/>
</dbReference>
<dbReference type="EC" id="3.1.3.25" evidence="10"/>
<dbReference type="InterPro" id="IPR022337">
    <property type="entry name" value="Inositol_monophosphatase_SuhB"/>
</dbReference>
<dbReference type="Gene3D" id="3.40.190.80">
    <property type="match status" value="1"/>
</dbReference>
<dbReference type="InterPro" id="IPR020583">
    <property type="entry name" value="Inositol_monoP_metal-BS"/>
</dbReference>
<proteinExistence type="inferred from homology"/>
<name>A0A7U7EN40_9GAMM</name>
<keyword evidence="5 10" id="KW-0378">Hydrolase</keyword>
<evidence type="ECO:0000256" key="9">
    <source>
        <dbReference type="PIRSR" id="PIRSR600760-2"/>
    </source>
</evidence>
<dbReference type="PANTHER" id="PTHR20854:SF4">
    <property type="entry name" value="INOSITOL-1-MONOPHOSPHATASE-RELATED"/>
    <property type="match status" value="1"/>
</dbReference>
<dbReference type="InterPro" id="IPR033942">
    <property type="entry name" value="IMPase"/>
</dbReference>
<feature type="binding site" evidence="9">
    <location>
        <position position="88"/>
    </location>
    <ligand>
        <name>Mg(2+)</name>
        <dbReference type="ChEBI" id="CHEBI:18420"/>
        <label>1</label>
        <note>catalytic</note>
    </ligand>
</feature>
<comment type="function">
    <text evidence="8">Part of the processive rRNA transcription and antitermination complex (rrnTAC). The complex forms an RNA-chaperone ring around the RNA exit tunnel of RNA polymerase (RNAP). It supports rapid transcription and antitermination of rRNA operons, cotranscriptional rRNA folding, and annealing of distal rRNA regions to allow correct ribosome biogenesis. This subunit may play a central role in organizing the structure.</text>
</comment>
<dbReference type="Pfam" id="PF00459">
    <property type="entry name" value="Inositol_P"/>
    <property type="match status" value="1"/>
</dbReference>
<dbReference type="PROSITE" id="PS00629">
    <property type="entry name" value="IMP_1"/>
    <property type="match status" value="1"/>
</dbReference>
<dbReference type="GO" id="GO:0006020">
    <property type="term" value="P:inositol metabolic process"/>
    <property type="evidence" value="ECO:0007669"/>
    <property type="project" value="TreeGrafter"/>
</dbReference>
<organism evidence="11 12">
    <name type="scientific">Zestomonas carbonaria</name>
    <dbReference type="NCBI Taxonomy" id="2762745"/>
    <lineage>
        <taxon>Bacteria</taxon>
        <taxon>Pseudomonadati</taxon>
        <taxon>Pseudomonadota</taxon>
        <taxon>Gammaproteobacteria</taxon>
        <taxon>Pseudomonadales</taxon>
        <taxon>Pseudomonadaceae</taxon>
        <taxon>Zestomonas</taxon>
    </lineage>
</organism>
<evidence type="ECO:0000256" key="2">
    <source>
        <dbReference type="ARBA" id="ARBA00001946"/>
    </source>
</evidence>
<evidence type="ECO:0000313" key="11">
    <source>
        <dbReference type="EMBL" id="CAD5108032.1"/>
    </source>
</evidence>
<keyword evidence="6" id="KW-0805">Transcription regulation</keyword>
<dbReference type="EMBL" id="CAJFCI010000045">
    <property type="protein sequence ID" value="CAD5108032.1"/>
    <property type="molecule type" value="Genomic_DNA"/>
</dbReference>
<comment type="cofactor">
    <cofactor evidence="2 9 10">
        <name>Mg(2+)</name>
        <dbReference type="ChEBI" id="CHEBI:18420"/>
    </cofactor>
</comment>
<dbReference type="GO" id="GO:0007165">
    <property type="term" value="P:signal transduction"/>
    <property type="evidence" value="ECO:0007669"/>
    <property type="project" value="TreeGrafter"/>
</dbReference>
<dbReference type="PROSITE" id="PS00630">
    <property type="entry name" value="IMP_2"/>
    <property type="match status" value="1"/>
</dbReference>
<protein>
    <recommendedName>
        <fullName evidence="10">Inositol-1-monophosphatase</fullName>
        <ecNumber evidence="10">3.1.3.25</ecNumber>
    </recommendedName>
</protein>
<comment type="similarity">
    <text evidence="3 10">Belongs to the inositol monophosphatase superfamily.</text>
</comment>
<dbReference type="FunFam" id="3.30.540.10:FF:000003">
    <property type="entry name" value="Inositol-1-monophosphatase"/>
    <property type="match status" value="1"/>
</dbReference>
<dbReference type="Proteomes" id="UP000583387">
    <property type="component" value="Unassembled WGS sequence"/>
</dbReference>
<keyword evidence="6" id="KW-0804">Transcription</keyword>
<dbReference type="SUPFAM" id="SSF56655">
    <property type="entry name" value="Carbohydrate phosphatase"/>
    <property type="match status" value="1"/>
</dbReference>
<dbReference type="PRINTS" id="PR01959">
    <property type="entry name" value="SBIMPHPHTASE"/>
</dbReference>
<dbReference type="FunFam" id="3.40.190.80:FF:000002">
    <property type="entry name" value="Inositol-1-monophosphatase"/>
    <property type="match status" value="1"/>
</dbReference>
<keyword evidence="6" id="KW-0889">Transcription antitermination</keyword>
<evidence type="ECO:0000256" key="4">
    <source>
        <dbReference type="ARBA" id="ARBA00022723"/>
    </source>
</evidence>
<dbReference type="CDD" id="cd01639">
    <property type="entry name" value="IMPase"/>
    <property type="match status" value="1"/>
</dbReference>
<sequence length="271" mass="29569">MQPMLNIALRAARSAAELIFRSIERLDTLSVNEKEAKDYVTEVDRAAEQTIINVLRKAYPNHGFLGEEGGLIEGSGEGADYLWIIDPLDGTTNFVRGVPHFAVSIACKYRGRLEHAVVLDPVRQEEFTASRGRGAALNGRRLRVSARKSLDGALIGTGFPFRDEQVDHLDNYLGMFRSLVGQTAGIRRAGAASLDLAYVAAGRFDAFWEFGLSEWDMAAGALLIQEAGGLVSDFTGSHEFLEKGQIVAGNTKCFKAVLTAIQPHLAPSMKR</sequence>
<comment type="caution">
    <text evidence="11">The sequence shown here is derived from an EMBL/GenBank/DDBJ whole genome shotgun (WGS) entry which is preliminary data.</text>
</comment>
<dbReference type="PANTHER" id="PTHR20854">
    <property type="entry name" value="INOSITOL MONOPHOSPHATASE"/>
    <property type="match status" value="1"/>
</dbReference>
<dbReference type="Gene3D" id="3.30.540.10">
    <property type="entry name" value="Fructose-1,6-Bisphosphatase, subunit A, domain 1"/>
    <property type="match status" value="1"/>
</dbReference>
<evidence type="ECO:0000256" key="10">
    <source>
        <dbReference type="RuleBase" id="RU364068"/>
    </source>
</evidence>
<dbReference type="AlphaFoldDB" id="A0A7U7EN40"/>
<evidence type="ECO:0000313" key="12">
    <source>
        <dbReference type="Proteomes" id="UP000583387"/>
    </source>
</evidence>
<dbReference type="PRINTS" id="PR00377">
    <property type="entry name" value="IMPHPHTASES"/>
</dbReference>
<feature type="binding site" evidence="9">
    <location>
        <position position="216"/>
    </location>
    <ligand>
        <name>Mg(2+)</name>
        <dbReference type="ChEBI" id="CHEBI:18420"/>
        <label>1</label>
        <note>catalytic</note>
    </ligand>
</feature>